<evidence type="ECO:0000256" key="1">
    <source>
        <dbReference type="SAM" id="MobiDB-lite"/>
    </source>
</evidence>
<reference evidence="3" key="2">
    <citation type="submission" date="2020-09" db="EMBL/GenBank/DDBJ databases">
        <authorList>
            <person name="Sun Q."/>
            <person name="Ohkuma M."/>
        </authorList>
    </citation>
    <scope>NUCLEOTIDE SEQUENCE</scope>
    <source>
        <strain evidence="3">JCM 4956</strain>
    </source>
</reference>
<reference evidence="3" key="1">
    <citation type="journal article" date="2014" name="Int. J. Syst. Evol. Microbiol.">
        <title>Complete genome sequence of Corynebacterium casei LMG S-19264T (=DSM 44701T), isolated from a smear-ripened cheese.</title>
        <authorList>
            <consortium name="US DOE Joint Genome Institute (JGI-PGF)"/>
            <person name="Walter F."/>
            <person name="Albersmeier A."/>
            <person name="Kalinowski J."/>
            <person name="Ruckert C."/>
        </authorList>
    </citation>
    <scope>NUCLEOTIDE SEQUENCE</scope>
    <source>
        <strain evidence="3">JCM 4956</strain>
    </source>
</reference>
<dbReference type="Proteomes" id="UP000645555">
    <property type="component" value="Unassembled WGS sequence"/>
</dbReference>
<feature type="transmembrane region" description="Helical" evidence="2">
    <location>
        <begin position="165"/>
        <end position="188"/>
    </location>
</feature>
<dbReference type="AlphaFoldDB" id="A0A918N668"/>
<feature type="region of interest" description="Disordered" evidence="1">
    <location>
        <begin position="202"/>
        <end position="255"/>
    </location>
</feature>
<proteinExistence type="predicted"/>
<evidence type="ECO:0000256" key="2">
    <source>
        <dbReference type="SAM" id="Phobius"/>
    </source>
</evidence>
<keyword evidence="2" id="KW-1133">Transmembrane helix</keyword>
<protein>
    <submittedName>
        <fullName evidence="3">Uncharacterized protein</fullName>
    </submittedName>
</protein>
<keyword evidence="4" id="KW-1185">Reference proteome</keyword>
<sequence length="255" mass="26864">MPRPTLPSPPPPAHLGVWPDRASLLADRGRTLDELRRLSLGVHRVLLLWLLAVAAIIGWALLVLPLQQLEQRDSTGFVLGPLFGTLGLAALTPSVAAVVLAVRRDRDISRLLDVWARLDSHPPTDAGLRSPGLSLFWLLSSLAVCSIGLWTSFAGATGAEPGPVAYSRVVLVTGIGTILWVTGLIGVVKAVRHYRWALRVLPPKSTGPQRTSGTASAPGAGTHPTSDPASTPEAGPEPAPESGREPGLQGHRPGL</sequence>
<evidence type="ECO:0000313" key="4">
    <source>
        <dbReference type="Proteomes" id="UP000645555"/>
    </source>
</evidence>
<feature type="transmembrane region" description="Helical" evidence="2">
    <location>
        <begin position="78"/>
        <end position="102"/>
    </location>
</feature>
<organism evidence="3 4">
    <name type="scientific">Streptomyces fructofermentans</name>
    <dbReference type="NCBI Taxonomy" id="152141"/>
    <lineage>
        <taxon>Bacteria</taxon>
        <taxon>Bacillati</taxon>
        <taxon>Actinomycetota</taxon>
        <taxon>Actinomycetes</taxon>
        <taxon>Kitasatosporales</taxon>
        <taxon>Streptomycetaceae</taxon>
        <taxon>Streptomyces</taxon>
    </lineage>
</organism>
<comment type="caution">
    <text evidence="3">The sequence shown here is derived from an EMBL/GenBank/DDBJ whole genome shotgun (WGS) entry which is preliminary data.</text>
</comment>
<dbReference type="RefSeq" id="WP_190033223.1">
    <property type="nucleotide sequence ID" value="NZ_BMWD01000001.1"/>
</dbReference>
<dbReference type="EMBL" id="BMWD01000001">
    <property type="protein sequence ID" value="GGX38463.1"/>
    <property type="molecule type" value="Genomic_DNA"/>
</dbReference>
<gene>
    <name evidence="3" type="ORF">GCM10010515_00840</name>
</gene>
<name>A0A918N668_9ACTN</name>
<keyword evidence="2" id="KW-0472">Membrane</keyword>
<feature type="compositionally biased region" description="Polar residues" evidence="1">
    <location>
        <begin position="206"/>
        <end position="215"/>
    </location>
</feature>
<evidence type="ECO:0000313" key="3">
    <source>
        <dbReference type="EMBL" id="GGX38463.1"/>
    </source>
</evidence>
<feature type="transmembrane region" description="Helical" evidence="2">
    <location>
        <begin position="135"/>
        <end position="153"/>
    </location>
</feature>
<accession>A0A918N668</accession>
<keyword evidence="2" id="KW-0812">Transmembrane</keyword>
<feature type="transmembrane region" description="Helical" evidence="2">
    <location>
        <begin position="45"/>
        <end position="66"/>
    </location>
</feature>